<sequence>MTTTTTGLRPRLNVRQRKDTGYLPHSSPFSLQFRPAILYSDGYLPLVPEDKNETDKIHTPRIVPQKLERTPSDTSRSRGCHCFYAGGL</sequence>
<feature type="region of interest" description="Disordered" evidence="1">
    <location>
        <begin position="1"/>
        <end position="27"/>
    </location>
</feature>
<dbReference type="AlphaFoldDB" id="A0A1V2GIW0"/>
<reference evidence="2" key="1">
    <citation type="submission" date="2017-01" db="EMBL/GenBank/DDBJ databases">
        <title>Draft genome sequence of an E. coli strain isolated from human, in Amazon, Brazil.</title>
        <authorList>
            <person name="Moura Q."/>
            <person name="Fernandes M.R."/>
            <person name="Cerdeira L."/>
            <person name="Vianello M."/>
            <person name="Souza T.A."/>
            <person name="Ienne S."/>
            <person name="Lincopan N."/>
        </authorList>
    </citation>
    <scope>NUCLEOTIDE SEQUENCE [LARGE SCALE GENOMIC DNA]</scope>
    <source>
        <strain evidence="2">ICBEcBL-II-13</strain>
    </source>
</reference>
<gene>
    <name evidence="2" type="ORF">BXT93_07260</name>
</gene>
<proteinExistence type="predicted"/>
<organism evidence="2">
    <name type="scientific">Escherichia coli</name>
    <dbReference type="NCBI Taxonomy" id="562"/>
    <lineage>
        <taxon>Bacteria</taxon>
        <taxon>Pseudomonadati</taxon>
        <taxon>Pseudomonadota</taxon>
        <taxon>Gammaproteobacteria</taxon>
        <taxon>Enterobacterales</taxon>
        <taxon>Enterobacteriaceae</taxon>
        <taxon>Escherichia</taxon>
    </lineage>
</organism>
<evidence type="ECO:0000313" key="2">
    <source>
        <dbReference type="EMBL" id="ONG35628.1"/>
    </source>
</evidence>
<comment type="caution">
    <text evidence="2">The sequence shown here is derived from an EMBL/GenBank/DDBJ whole genome shotgun (WGS) entry which is preliminary data.</text>
</comment>
<accession>A0A1V2GIW0</accession>
<name>A0A1V2GIW0_ECOLX</name>
<evidence type="ECO:0000256" key="1">
    <source>
        <dbReference type="SAM" id="MobiDB-lite"/>
    </source>
</evidence>
<dbReference type="Proteomes" id="UP000188967">
    <property type="component" value="Unassembled WGS sequence"/>
</dbReference>
<protein>
    <submittedName>
        <fullName evidence="2">Uncharacterized protein</fullName>
    </submittedName>
</protein>
<dbReference type="EMBL" id="MTPS01000100">
    <property type="protein sequence ID" value="ONG35628.1"/>
    <property type="molecule type" value="Genomic_DNA"/>
</dbReference>